<name>A0ABZ3C380_9GAMM</name>
<reference evidence="2 3" key="1">
    <citation type="submission" date="2024-03" db="EMBL/GenBank/DDBJ databases">
        <title>Complete Genome Sequence and Annotation of Ignatzschineria larvae DSM 13226.</title>
        <authorList>
            <person name="Cantrell E."/>
            <person name="Burcham Z.M."/>
        </authorList>
    </citation>
    <scope>NUCLEOTIDE SEQUENCE [LARGE SCALE GENOMIC DNA]</scope>
    <source>
        <strain evidence="2 3">DSM 13226</strain>
    </source>
</reference>
<organism evidence="2 3">
    <name type="scientific">Ignatzschineria larvae DSM 13226</name>
    <dbReference type="NCBI Taxonomy" id="1111732"/>
    <lineage>
        <taxon>Bacteria</taxon>
        <taxon>Pseudomonadati</taxon>
        <taxon>Pseudomonadota</taxon>
        <taxon>Gammaproteobacteria</taxon>
        <taxon>Cardiobacteriales</taxon>
        <taxon>Ignatzschineriaceae</taxon>
        <taxon>Ignatzschineria</taxon>
    </lineage>
</organism>
<dbReference type="RefSeq" id="WP_051396174.1">
    <property type="nucleotide sequence ID" value="NZ_AZOD01000012.1"/>
</dbReference>
<evidence type="ECO:0000313" key="3">
    <source>
        <dbReference type="Proteomes" id="UP001449178"/>
    </source>
</evidence>
<dbReference type="EMBL" id="CP150637">
    <property type="protein sequence ID" value="WZW88578.1"/>
    <property type="molecule type" value="Genomic_DNA"/>
</dbReference>
<evidence type="ECO:0000313" key="2">
    <source>
        <dbReference type="EMBL" id="WZW88578.1"/>
    </source>
</evidence>
<protein>
    <submittedName>
        <fullName evidence="2">Type VI secretion system baseplate subunit TssE</fullName>
    </submittedName>
</protein>
<dbReference type="InterPro" id="IPR007048">
    <property type="entry name" value="IraD/Gp25-like"/>
</dbReference>
<dbReference type="InterPro" id="IPR053176">
    <property type="entry name" value="T6SS_TssE1-like"/>
</dbReference>
<dbReference type="NCBIfam" id="TIGR03357">
    <property type="entry name" value="VI_zyme"/>
    <property type="match status" value="1"/>
</dbReference>
<dbReference type="PANTHER" id="PTHR38595">
    <property type="entry name" value="CYTOPLASMIC PROTEIN-RELATED"/>
    <property type="match status" value="1"/>
</dbReference>
<dbReference type="Gene3D" id="3.10.450.40">
    <property type="match status" value="1"/>
</dbReference>
<sequence length="148" mass="16618">MKSIRNIGAEGYSFFDRLSNGEPSTRTRYREINPKHAIISIKNNLHRVLNARQGHALSAKDLGLLDLNDASNTDGDVFSEIEKEIQKTILAYEPRIVGVSIKLLSDLNDPASLKISVIAEVNLHPNQESLKGVVINITYDRDKRYCIE</sequence>
<dbReference type="PANTHER" id="PTHR38595:SF2">
    <property type="entry name" value="TYPE VI SECRETION SYSTEM BASEPLATE SUBUNIT TSSE"/>
    <property type="match status" value="1"/>
</dbReference>
<proteinExistence type="predicted"/>
<gene>
    <name evidence="2" type="primary">tssE</name>
    <name evidence="2" type="ORF">WMO13_04115</name>
</gene>
<feature type="domain" description="IraD/Gp25-like" evidence="1">
    <location>
        <begin position="40"/>
        <end position="125"/>
    </location>
</feature>
<dbReference type="Pfam" id="PF04965">
    <property type="entry name" value="GPW_gp25"/>
    <property type="match status" value="1"/>
</dbReference>
<dbReference type="InterPro" id="IPR017737">
    <property type="entry name" value="TssE1-like"/>
</dbReference>
<evidence type="ECO:0000259" key="1">
    <source>
        <dbReference type="Pfam" id="PF04965"/>
    </source>
</evidence>
<dbReference type="SUPFAM" id="SSF160719">
    <property type="entry name" value="gpW/gp25-like"/>
    <property type="match status" value="1"/>
</dbReference>
<keyword evidence="3" id="KW-1185">Reference proteome</keyword>
<accession>A0ABZ3C380</accession>
<dbReference type="Proteomes" id="UP001449178">
    <property type="component" value="Chromosome"/>
</dbReference>